<evidence type="ECO:0000256" key="2">
    <source>
        <dbReference type="ARBA" id="ARBA00023125"/>
    </source>
</evidence>
<dbReference type="Gene3D" id="1.10.10.10">
    <property type="entry name" value="Winged helix-like DNA-binding domain superfamily/Winged helix DNA-binding domain"/>
    <property type="match status" value="1"/>
</dbReference>
<dbReference type="CDD" id="cd00092">
    <property type="entry name" value="HTH_CRP"/>
    <property type="match status" value="1"/>
</dbReference>
<dbReference type="STRING" id="1305675.BFG57_04550"/>
<dbReference type="Proteomes" id="UP000095209">
    <property type="component" value="Unassembled WGS sequence"/>
</dbReference>
<dbReference type="InterPro" id="IPR036390">
    <property type="entry name" value="WH_DNA-bd_sf"/>
</dbReference>
<dbReference type="PANTHER" id="PTHR24567:SF74">
    <property type="entry name" value="HTH-TYPE TRANSCRIPTIONAL REGULATOR ARCR"/>
    <property type="match status" value="1"/>
</dbReference>
<dbReference type="AlphaFoldDB" id="A0A1E5LC45"/>
<dbReference type="SUPFAM" id="SSF51206">
    <property type="entry name" value="cAMP-binding domain-like"/>
    <property type="match status" value="1"/>
</dbReference>
<gene>
    <name evidence="7" type="ORF">BFG57_04550</name>
</gene>
<dbReference type="InterPro" id="IPR014710">
    <property type="entry name" value="RmlC-like_jellyroll"/>
</dbReference>
<feature type="domain" description="HTH crp-type" evidence="6">
    <location>
        <begin position="150"/>
        <end position="224"/>
    </location>
</feature>
<dbReference type="PROSITE" id="PS51063">
    <property type="entry name" value="HTH_CRP_2"/>
    <property type="match status" value="1"/>
</dbReference>
<dbReference type="CDD" id="cd00038">
    <property type="entry name" value="CAP_ED"/>
    <property type="match status" value="1"/>
</dbReference>
<proteinExistence type="predicted"/>
<evidence type="ECO:0000259" key="6">
    <source>
        <dbReference type="PROSITE" id="PS51063"/>
    </source>
</evidence>
<dbReference type="RefSeq" id="WP_069718383.1">
    <property type="nucleotide sequence ID" value="NZ_MJEH01000055.1"/>
</dbReference>
<dbReference type="GO" id="GO:0005829">
    <property type="term" value="C:cytosol"/>
    <property type="evidence" value="ECO:0007669"/>
    <property type="project" value="TreeGrafter"/>
</dbReference>
<dbReference type="InterPro" id="IPR050397">
    <property type="entry name" value="Env_Response_Regulators"/>
</dbReference>
<feature type="domain" description="Cyclic nucleotide-binding" evidence="5">
    <location>
        <begin position="15"/>
        <end position="136"/>
    </location>
</feature>
<evidence type="ECO:0000313" key="8">
    <source>
        <dbReference type="Proteomes" id="UP000095209"/>
    </source>
</evidence>
<evidence type="ECO:0000259" key="5">
    <source>
        <dbReference type="PROSITE" id="PS50042"/>
    </source>
</evidence>
<dbReference type="GO" id="GO:0003677">
    <property type="term" value="F:DNA binding"/>
    <property type="evidence" value="ECO:0007669"/>
    <property type="project" value="UniProtKB-KW"/>
</dbReference>
<organism evidence="7 8">
    <name type="scientific">Bacillus solimangrovi</name>
    <dbReference type="NCBI Taxonomy" id="1305675"/>
    <lineage>
        <taxon>Bacteria</taxon>
        <taxon>Bacillati</taxon>
        <taxon>Bacillota</taxon>
        <taxon>Bacilli</taxon>
        <taxon>Bacillales</taxon>
        <taxon>Bacillaceae</taxon>
        <taxon>Bacillus</taxon>
    </lineage>
</organism>
<dbReference type="Pfam" id="PF00027">
    <property type="entry name" value="cNMP_binding"/>
    <property type="match status" value="1"/>
</dbReference>
<keyword evidence="2" id="KW-0238">DNA-binding</keyword>
<dbReference type="InterPro" id="IPR036388">
    <property type="entry name" value="WH-like_DNA-bd_sf"/>
</dbReference>
<accession>A0A1E5LC45</accession>
<protein>
    <submittedName>
        <fullName evidence="7">Crp/Fnr family transcriptional regulator</fullName>
    </submittedName>
</protein>
<evidence type="ECO:0000256" key="4">
    <source>
        <dbReference type="ARBA" id="ARBA00023163"/>
    </source>
</evidence>
<keyword evidence="4" id="KW-0804">Transcription</keyword>
<dbReference type="OrthoDB" id="9810708at2"/>
<dbReference type="InterPro" id="IPR000595">
    <property type="entry name" value="cNMP-bd_dom"/>
</dbReference>
<dbReference type="InterPro" id="IPR012318">
    <property type="entry name" value="HTH_CRP"/>
</dbReference>
<dbReference type="SUPFAM" id="SSF46785">
    <property type="entry name" value="Winged helix' DNA-binding domain"/>
    <property type="match status" value="1"/>
</dbReference>
<dbReference type="SMART" id="SM00100">
    <property type="entry name" value="cNMP"/>
    <property type="match status" value="1"/>
</dbReference>
<reference evidence="7 8" key="1">
    <citation type="submission" date="2016-08" db="EMBL/GenBank/DDBJ databases">
        <title>Genome of Bacillus solimangrovi GH2-4.</title>
        <authorList>
            <person name="Lim S."/>
            <person name="Kim B.-C."/>
        </authorList>
    </citation>
    <scope>NUCLEOTIDE SEQUENCE [LARGE SCALE GENOMIC DNA]</scope>
    <source>
        <strain evidence="7 8">GH2-4</strain>
    </source>
</reference>
<dbReference type="GO" id="GO:0003700">
    <property type="term" value="F:DNA-binding transcription factor activity"/>
    <property type="evidence" value="ECO:0007669"/>
    <property type="project" value="TreeGrafter"/>
</dbReference>
<evidence type="ECO:0000256" key="1">
    <source>
        <dbReference type="ARBA" id="ARBA00023015"/>
    </source>
</evidence>
<dbReference type="SMART" id="SM00419">
    <property type="entry name" value="HTH_CRP"/>
    <property type="match status" value="1"/>
</dbReference>
<dbReference type="PRINTS" id="PR00034">
    <property type="entry name" value="HTHCRP"/>
</dbReference>
<keyword evidence="8" id="KW-1185">Reference proteome</keyword>
<dbReference type="PANTHER" id="PTHR24567">
    <property type="entry name" value="CRP FAMILY TRANSCRIPTIONAL REGULATORY PROTEIN"/>
    <property type="match status" value="1"/>
</dbReference>
<sequence>MTQQAIRTLLKSIPLFRELTDEEIEPVLSIVQTREYVSGEFIFMQGETLENVYFILDGKVKIFKNDIQGKEQLVAVLQNGDMFPHAGFFQKGMPYPAHAESTEATTLVVLKVAQFENILMHSPQLSIKVFRMMGSKIVELQKRLEEQILNNSYEQILQLLIRLAESHGTEINENSYELTTQFTNQELANMIGASRETVSRTLTKLKKRNLIDVSKRGTLRLKLSLLKEECL</sequence>
<dbReference type="Gene3D" id="2.60.120.10">
    <property type="entry name" value="Jelly Rolls"/>
    <property type="match status" value="1"/>
</dbReference>
<dbReference type="PROSITE" id="PS50042">
    <property type="entry name" value="CNMP_BINDING_3"/>
    <property type="match status" value="1"/>
</dbReference>
<name>A0A1E5LC45_9BACI</name>
<comment type="caution">
    <text evidence="7">The sequence shown here is derived from an EMBL/GenBank/DDBJ whole genome shotgun (WGS) entry which is preliminary data.</text>
</comment>
<evidence type="ECO:0000256" key="3">
    <source>
        <dbReference type="ARBA" id="ARBA00023159"/>
    </source>
</evidence>
<keyword evidence="3" id="KW-0010">Activator</keyword>
<dbReference type="Pfam" id="PF13545">
    <property type="entry name" value="HTH_Crp_2"/>
    <property type="match status" value="1"/>
</dbReference>
<dbReference type="EMBL" id="MJEH01000055">
    <property type="protein sequence ID" value="OEH91646.1"/>
    <property type="molecule type" value="Genomic_DNA"/>
</dbReference>
<evidence type="ECO:0000313" key="7">
    <source>
        <dbReference type="EMBL" id="OEH91646.1"/>
    </source>
</evidence>
<dbReference type="InterPro" id="IPR018490">
    <property type="entry name" value="cNMP-bd_dom_sf"/>
</dbReference>
<keyword evidence="1" id="KW-0805">Transcription regulation</keyword>